<organism evidence="4 5">
    <name type="scientific">Trichodelitschia bisporula</name>
    <dbReference type="NCBI Taxonomy" id="703511"/>
    <lineage>
        <taxon>Eukaryota</taxon>
        <taxon>Fungi</taxon>
        <taxon>Dikarya</taxon>
        <taxon>Ascomycota</taxon>
        <taxon>Pezizomycotina</taxon>
        <taxon>Dothideomycetes</taxon>
        <taxon>Dothideomycetes incertae sedis</taxon>
        <taxon>Phaeotrichales</taxon>
        <taxon>Phaeotrichaceae</taxon>
        <taxon>Trichodelitschia</taxon>
    </lineage>
</organism>
<dbReference type="Proteomes" id="UP000799640">
    <property type="component" value="Unassembled WGS sequence"/>
</dbReference>
<comment type="similarity">
    <text evidence="1">Belongs to the OPI10 family.</text>
</comment>
<evidence type="ECO:0000256" key="1">
    <source>
        <dbReference type="ARBA" id="ARBA00006623"/>
    </source>
</evidence>
<feature type="domain" description="Hikeshi-like C-terminal" evidence="3">
    <location>
        <begin position="157"/>
        <end position="212"/>
    </location>
</feature>
<dbReference type="EMBL" id="ML996687">
    <property type="protein sequence ID" value="KAF2405194.1"/>
    <property type="molecule type" value="Genomic_DNA"/>
</dbReference>
<dbReference type="GO" id="GO:0005829">
    <property type="term" value="C:cytosol"/>
    <property type="evidence" value="ECO:0007669"/>
    <property type="project" value="TreeGrafter"/>
</dbReference>
<gene>
    <name evidence="4" type="ORF">EJ06DRAFT_525731</name>
</gene>
<dbReference type="PANTHER" id="PTHR12925:SF0">
    <property type="entry name" value="PROTEIN HIKESHI"/>
    <property type="match status" value="1"/>
</dbReference>
<evidence type="ECO:0000259" key="2">
    <source>
        <dbReference type="Pfam" id="PF05603"/>
    </source>
</evidence>
<reference evidence="4" key="1">
    <citation type="journal article" date="2020" name="Stud. Mycol.">
        <title>101 Dothideomycetes genomes: a test case for predicting lifestyles and emergence of pathogens.</title>
        <authorList>
            <person name="Haridas S."/>
            <person name="Albert R."/>
            <person name="Binder M."/>
            <person name="Bloem J."/>
            <person name="Labutti K."/>
            <person name="Salamov A."/>
            <person name="Andreopoulos B."/>
            <person name="Baker S."/>
            <person name="Barry K."/>
            <person name="Bills G."/>
            <person name="Bluhm B."/>
            <person name="Cannon C."/>
            <person name="Castanera R."/>
            <person name="Culley D."/>
            <person name="Daum C."/>
            <person name="Ezra D."/>
            <person name="Gonzalez J."/>
            <person name="Henrissat B."/>
            <person name="Kuo A."/>
            <person name="Liang C."/>
            <person name="Lipzen A."/>
            <person name="Lutzoni F."/>
            <person name="Magnuson J."/>
            <person name="Mondo S."/>
            <person name="Nolan M."/>
            <person name="Ohm R."/>
            <person name="Pangilinan J."/>
            <person name="Park H.-J."/>
            <person name="Ramirez L."/>
            <person name="Alfaro M."/>
            <person name="Sun H."/>
            <person name="Tritt A."/>
            <person name="Yoshinaga Y."/>
            <person name="Zwiers L.-H."/>
            <person name="Turgeon B."/>
            <person name="Goodwin S."/>
            <person name="Spatafora J."/>
            <person name="Crous P."/>
            <person name="Grigoriev I."/>
        </authorList>
    </citation>
    <scope>NUCLEOTIDE SEQUENCE</scope>
    <source>
        <strain evidence="4">CBS 262.69</strain>
    </source>
</reference>
<proteinExistence type="inferred from homology"/>
<evidence type="ECO:0000259" key="3">
    <source>
        <dbReference type="Pfam" id="PF21057"/>
    </source>
</evidence>
<dbReference type="PANTHER" id="PTHR12925">
    <property type="entry name" value="HIKESHI FAMILY MEMBER"/>
    <property type="match status" value="1"/>
</dbReference>
<dbReference type="InterPro" id="IPR031318">
    <property type="entry name" value="OPI10"/>
</dbReference>
<feature type="domain" description="Hikeshi-like N-terminal" evidence="2">
    <location>
        <begin position="6"/>
        <end position="135"/>
    </location>
</feature>
<dbReference type="OrthoDB" id="10248398at2759"/>
<dbReference type="GO" id="GO:0006606">
    <property type="term" value="P:protein import into nucleus"/>
    <property type="evidence" value="ECO:0007669"/>
    <property type="project" value="TreeGrafter"/>
</dbReference>
<dbReference type="Pfam" id="PF05603">
    <property type="entry name" value="Hikeshi-like_N"/>
    <property type="match status" value="1"/>
</dbReference>
<keyword evidence="5" id="KW-1185">Reference proteome</keyword>
<evidence type="ECO:0000313" key="4">
    <source>
        <dbReference type="EMBL" id="KAF2405194.1"/>
    </source>
</evidence>
<protein>
    <submittedName>
        <fullName evidence="4">Uncharacterized protein</fullName>
    </submittedName>
</protein>
<dbReference type="Pfam" id="PF21057">
    <property type="entry name" value="Hikeshi-like_C"/>
    <property type="match status" value="1"/>
</dbReference>
<accession>A0A6G1IAI8</accession>
<dbReference type="InterPro" id="IPR008493">
    <property type="entry name" value="Hikeshi-like_N"/>
</dbReference>
<sequence>MFAVLISGRPILTSPNQISPTQAAFTIPPSPPFHHLAVFLTPGTAMPPDSAAAVYVQLPPDSEFRLLGALDNDKQSAIFRIRTGPATVPTGVGALDDQDAMTDEQTTDAGSAPIVLGISLEPASQVAVALATARAAAKPAGNELVKRTLPTTAPGVPTKVLAQRIIANAFNFLASFSGGGPGGHEVVPLKSFQEWWRKFEKRIEMDPGFLERGDGV</sequence>
<dbReference type="GO" id="GO:0005634">
    <property type="term" value="C:nucleus"/>
    <property type="evidence" value="ECO:0007669"/>
    <property type="project" value="TreeGrafter"/>
</dbReference>
<dbReference type="InterPro" id="IPR048364">
    <property type="entry name" value="Hikeshi-like_C"/>
</dbReference>
<name>A0A6G1IAI8_9PEZI</name>
<dbReference type="GO" id="GO:0061608">
    <property type="term" value="F:nuclear import signal receptor activity"/>
    <property type="evidence" value="ECO:0007669"/>
    <property type="project" value="TreeGrafter"/>
</dbReference>
<dbReference type="AlphaFoldDB" id="A0A6G1IAI8"/>
<evidence type="ECO:0000313" key="5">
    <source>
        <dbReference type="Proteomes" id="UP000799640"/>
    </source>
</evidence>